<evidence type="ECO:0000256" key="3">
    <source>
        <dbReference type="ARBA" id="ARBA00022490"/>
    </source>
</evidence>
<keyword evidence="5" id="KW-0560">Oxidoreductase</keyword>
<evidence type="ECO:0000256" key="4">
    <source>
        <dbReference type="ARBA" id="ARBA00022723"/>
    </source>
</evidence>
<sequence>MEDVLVKEKSEFRNYDQGDITAAVKEHYRKMRTRQTYDYVQAMKKKYLTFDKPMHLWEAMEKLNALIDVSDPDLNLPNVQHLLQSAEGMRAEGRPDWMQLVGLIHDLGKAMYLWGSDEDGTSQAEQWGLVGDVFVVGCRFPDSCVYPEFNELNPDMHDERYNTELGVYEEGCGLDNLHLAWGHDEYLFQVLQNHKDNTIPEAGMAMVRYHSFYPWHTGGSYTKLLSKKDEQYKEWIKDFNQYDLYTKCPKIYNLDEMKEYYLPIAEKYLGSGPIYW</sequence>
<keyword evidence="3" id="KW-0963">Cytoplasm</keyword>
<evidence type="ECO:0000256" key="5">
    <source>
        <dbReference type="ARBA" id="ARBA00023002"/>
    </source>
</evidence>
<evidence type="ECO:0000256" key="2">
    <source>
        <dbReference type="ARBA" id="ARBA00004496"/>
    </source>
</evidence>
<dbReference type="RefSeq" id="WP_095167362.1">
    <property type="nucleotide sequence ID" value="NZ_JASHIF010000007.1"/>
</dbReference>
<proteinExistence type="predicted"/>
<dbReference type="PANTHER" id="PTHR12588">
    <property type="entry name" value="MYOINOSITOL OXYGENASE"/>
    <property type="match status" value="1"/>
</dbReference>
<keyword evidence="4" id="KW-0479">Metal-binding</keyword>
<organism evidence="7 8">
    <name type="scientific">Flectobacillus roseus</name>
    <dbReference type="NCBI Taxonomy" id="502259"/>
    <lineage>
        <taxon>Bacteria</taxon>
        <taxon>Pseudomonadati</taxon>
        <taxon>Bacteroidota</taxon>
        <taxon>Cytophagia</taxon>
        <taxon>Cytophagales</taxon>
        <taxon>Flectobacillaceae</taxon>
        <taxon>Flectobacillus</taxon>
    </lineage>
</organism>
<name>A0ABT6Y6S5_9BACT</name>
<evidence type="ECO:0000313" key="8">
    <source>
        <dbReference type="Proteomes" id="UP001236507"/>
    </source>
</evidence>
<gene>
    <name evidence="7" type="ORF">QM524_08595</name>
</gene>
<comment type="cofactor">
    <cofactor evidence="1">
        <name>Fe cation</name>
        <dbReference type="ChEBI" id="CHEBI:24875"/>
    </cofactor>
</comment>
<dbReference type="Gene3D" id="1.10.3210.10">
    <property type="entry name" value="Hypothetical protein af1432"/>
    <property type="match status" value="1"/>
</dbReference>
<evidence type="ECO:0000256" key="6">
    <source>
        <dbReference type="ARBA" id="ARBA00023004"/>
    </source>
</evidence>
<dbReference type="SUPFAM" id="SSF109604">
    <property type="entry name" value="HD-domain/PDEase-like"/>
    <property type="match status" value="1"/>
</dbReference>
<accession>A0ABT6Y6S5</accession>
<dbReference type="Proteomes" id="UP001236507">
    <property type="component" value="Unassembled WGS sequence"/>
</dbReference>
<comment type="caution">
    <text evidence="7">The sequence shown here is derived from an EMBL/GenBank/DDBJ whole genome shotgun (WGS) entry which is preliminary data.</text>
</comment>
<dbReference type="PANTHER" id="PTHR12588:SF0">
    <property type="entry name" value="INOSITOL OXYGENASE"/>
    <property type="match status" value="1"/>
</dbReference>
<comment type="subcellular location">
    <subcellularLocation>
        <location evidence="2">Cytoplasm</location>
    </subcellularLocation>
</comment>
<keyword evidence="8" id="KW-1185">Reference proteome</keyword>
<protein>
    <submittedName>
        <fullName evidence="7">Inositol oxygenase family protein</fullName>
    </submittedName>
</protein>
<evidence type="ECO:0000256" key="1">
    <source>
        <dbReference type="ARBA" id="ARBA00001962"/>
    </source>
</evidence>
<keyword evidence="6" id="KW-0408">Iron</keyword>
<evidence type="ECO:0000313" key="7">
    <source>
        <dbReference type="EMBL" id="MDI9859264.1"/>
    </source>
</evidence>
<dbReference type="EMBL" id="JASHIF010000007">
    <property type="protein sequence ID" value="MDI9859264.1"/>
    <property type="molecule type" value="Genomic_DNA"/>
</dbReference>
<dbReference type="Pfam" id="PF05153">
    <property type="entry name" value="MIOX"/>
    <property type="match status" value="1"/>
</dbReference>
<dbReference type="InterPro" id="IPR007828">
    <property type="entry name" value="Inositol_oxygenase"/>
</dbReference>
<reference evidence="7 8" key="1">
    <citation type="submission" date="2023-05" db="EMBL/GenBank/DDBJ databases">
        <title>Novel species of genus Flectobacillus isolated from stream in China.</title>
        <authorList>
            <person name="Lu H."/>
        </authorList>
    </citation>
    <scope>NUCLEOTIDE SEQUENCE [LARGE SCALE GENOMIC DNA]</scope>
    <source>
        <strain evidence="7 8">KCTC 42575</strain>
    </source>
</reference>